<evidence type="ECO:0000313" key="1">
    <source>
        <dbReference type="EMBL" id="MFC5410828.1"/>
    </source>
</evidence>
<sequence>MKNLFDHALQSHDIDHAHIRDKSEFKKLIINPSEYKGGIAIWGALNPVYDTHGGIKEDGVHVHARREVGGKKEIDETYDVVQVPYTSQNGLELYFEINGLDASNYNISTIFKQRLKYLHCPNCGKIHSDKDWYAVHPHEIHECEYCNHTFTSDEPVISNPIMLLKELCGDVLQDRIVIDPVERTMNARQERFKGGVQIWGSNPAILWTASKPEEGGIHFHGFRHSYSIEPEADETFGKVKIDGLYLNPEMVRHLMAQNGLDYLKGFIHSCYCPVCNHSHFDQFDNAVNPHNTHYCENCCLSFKSGSAIVANPLIDIFNGLAKVYQQFSDNHS</sequence>
<protein>
    <submittedName>
        <fullName evidence="1">Uncharacterized protein</fullName>
    </submittedName>
</protein>
<reference evidence="2" key="1">
    <citation type="journal article" date="2019" name="Int. J. Syst. Evol. Microbiol.">
        <title>The Global Catalogue of Microorganisms (GCM) 10K type strain sequencing project: providing services to taxonomists for standard genome sequencing and annotation.</title>
        <authorList>
            <consortium name="The Broad Institute Genomics Platform"/>
            <consortium name="The Broad Institute Genome Sequencing Center for Infectious Disease"/>
            <person name="Wu L."/>
            <person name="Ma J."/>
        </authorList>
    </citation>
    <scope>NUCLEOTIDE SEQUENCE [LARGE SCALE GENOMIC DNA]</scope>
    <source>
        <strain evidence="2">CCUG 55250</strain>
    </source>
</reference>
<gene>
    <name evidence="1" type="ORF">ACFPMF_16015</name>
</gene>
<keyword evidence="2" id="KW-1185">Reference proteome</keyword>
<organism evidence="1 2">
    <name type="scientific">Larkinella bovis</name>
    <dbReference type="NCBI Taxonomy" id="683041"/>
    <lineage>
        <taxon>Bacteria</taxon>
        <taxon>Pseudomonadati</taxon>
        <taxon>Bacteroidota</taxon>
        <taxon>Cytophagia</taxon>
        <taxon>Cytophagales</taxon>
        <taxon>Spirosomataceae</taxon>
        <taxon>Larkinella</taxon>
    </lineage>
</organism>
<accession>A0ABW0IDN5</accession>
<dbReference type="EMBL" id="JBHSMA010000004">
    <property type="protein sequence ID" value="MFC5410828.1"/>
    <property type="molecule type" value="Genomic_DNA"/>
</dbReference>
<dbReference type="RefSeq" id="WP_379846911.1">
    <property type="nucleotide sequence ID" value="NZ_JBHSMA010000004.1"/>
</dbReference>
<evidence type="ECO:0000313" key="2">
    <source>
        <dbReference type="Proteomes" id="UP001596106"/>
    </source>
</evidence>
<comment type="caution">
    <text evidence="1">The sequence shown here is derived from an EMBL/GenBank/DDBJ whole genome shotgun (WGS) entry which is preliminary data.</text>
</comment>
<name>A0ABW0IDN5_9BACT</name>
<proteinExistence type="predicted"/>
<dbReference type="Proteomes" id="UP001596106">
    <property type="component" value="Unassembled WGS sequence"/>
</dbReference>